<keyword evidence="2" id="KW-1133">Transmembrane helix</keyword>
<feature type="compositionally biased region" description="Basic and acidic residues" evidence="1">
    <location>
        <begin position="295"/>
        <end position="325"/>
    </location>
</feature>
<evidence type="ECO:0000256" key="1">
    <source>
        <dbReference type="SAM" id="MobiDB-lite"/>
    </source>
</evidence>
<accession>A0A7J7N1U2</accession>
<dbReference type="Proteomes" id="UP000541444">
    <property type="component" value="Unassembled WGS sequence"/>
</dbReference>
<feature type="compositionally biased region" description="Polar residues" evidence="1">
    <location>
        <begin position="13"/>
        <end position="26"/>
    </location>
</feature>
<evidence type="ECO:0000256" key="2">
    <source>
        <dbReference type="SAM" id="Phobius"/>
    </source>
</evidence>
<keyword evidence="2" id="KW-0472">Membrane</keyword>
<feature type="region of interest" description="Disordered" evidence="1">
    <location>
        <begin position="1"/>
        <end position="26"/>
    </location>
</feature>
<feature type="region of interest" description="Disordered" evidence="1">
    <location>
        <begin position="295"/>
        <end position="338"/>
    </location>
</feature>
<name>A0A7J7N1U2_9MAGN</name>
<keyword evidence="4" id="KW-1185">Reference proteome</keyword>
<organism evidence="3 4">
    <name type="scientific">Kingdonia uniflora</name>
    <dbReference type="NCBI Taxonomy" id="39325"/>
    <lineage>
        <taxon>Eukaryota</taxon>
        <taxon>Viridiplantae</taxon>
        <taxon>Streptophyta</taxon>
        <taxon>Embryophyta</taxon>
        <taxon>Tracheophyta</taxon>
        <taxon>Spermatophyta</taxon>
        <taxon>Magnoliopsida</taxon>
        <taxon>Ranunculales</taxon>
        <taxon>Circaeasteraceae</taxon>
        <taxon>Kingdonia</taxon>
    </lineage>
</organism>
<gene>
    <name evidence="3" type="ORF">GIB67_007744</name>
</gene>
<evidence type="ECO:0000313" key="3">
    <source>
        <dbReference type="EMBL" id="KAF6161103.1"/>
    </source>
</evidence>
<keyword evidence="2" id="KW-0812">Transmembrane</keyword>
<sequence length="474" mass="54387">MKSDKEVNEQVDNENQTQEGGAKKSTSNAKNYASRCIGVGLHKMFAVLPKEEMCALRTSCFVLLLLIKPIATMSTLVVDIFDRHLCDLKFQFGGMIIQMKPIHVCLILELLVSHIANKFLFVNPERITNFKMRRFPKKKKTYGLKEIDGVLKHAKLERYHDNILRLNLLKNILSFLLPKKGRSIEVKYADMVDDIDQFNRFPLAMKASETDMQQELVQEALQVTLGEGLEAVKDLMVDDDVEVGMEVNLKTISSEYGSGLLEWKTGGKKDNEDEKDVEEKVKFIEEEQLQVAKEEEVHEMEEWKNGDKKVDDVEKDGAEKAKSEEEQPQVAEEEDSEQQTVVVYYNGKKDVQHANEVAKIDIVFFNHEKVVGEAYQTKESKEEVKQSKDKVVEGKDDDDKNSQKKPDHVQLILMELEVDVTLKMKHTLTDKDINERAFKMACQMNQLHAHLDELLPGVLLKFFIQIPISQDKKN</sequence>
<proteinExistence type="predicted"/>
<feature type="transmembrane region" description="Helical" evidence="2">
    <location>
        <begin position="60"/>
        <end position="81"/>
    </location>
</feature>
<dbReference type="OrthoDB" id="1930729at2759"/>
<reference evidence="3 4" key="1">
    <citation type="journal article" date="2020" name="IScience">
        <title>Genome Sequencing of the Endangered Kingdonia uniflora (Circaeasteraceae, Ranunculales) Reveals Potential Mechanisms of Evolutionary Specialization.</title>
        <authorList>
            <person name="Sun Y."/>
            <person name="Deng T."/>
            <person name="Zhang A."/>
            <person name="Moore M.J."/>
            <person name="Landis J.B."/>
            <person name="Lin N."/>
            <person name="Zhang H."/>
            <person name="Zhang X."/>
            <person name="Huang J."/>
            <person name="Zhang X."/>
            <person name="Sun H."/>
            <person name="Wang H."/>
        </authorList>
    </citation>
    <scope>NUCLEOTIDE SEQUENCE [LARGE SCALE GENOMIC DNA]</scope>
    <source>
        <strain evidence="3">TB1705</strain>
        <tissue evidence="3">Leaf</tissue>
    </source>
</reference>
<feature type="region of interest" description="Disordered" evidence="1">
    <location>
        <begin position="381"/>
        <end position="406"/>
    </location>
</feature>
<comment type="caution">
    <text evidence="3">The sequence shown here is derived from an EMBL/GenBank/DDBJ whole genome shotgun (WGS) entry which is preliminary data.</text>
</comment>
<dbReference type="AlphaFoldDB" id="A0A7J7N1U2"/>
<dbReference type="EMBL" id="JACGCM010001144">
    <property type="protein sequence ID" value="KAF6161103.1"/>
    <property type="molecule type" value="Genomic_DNA"/>
</dbReference>
<protein>
    <submittedName>
        <fullName evidence="3">Uncharacterized protein</fullName>
    </submittedName>
</protein>
<evidence type="ECO:0000313" key="4">
    <source>
        <dbReference type="Proteomes" id="UP000541444"/>
    </source>
</evidence>